<evidence type="ECO:0000313" key="1">
    <source>
        <dbReference type="EMBL" id="MCS5479821.1"/>
    </source>
</evidence>
<name>A0ABT2FX56_9CORY</name>
<protein>
    <submittedName>
        <fullName evidence="1">Uncharacterized protein</fullName>
    </submittedName>
</protein>
<evidence type="ECO:0000313" key="2">
    <source>
        <dbReference type="Proteomes" id="UP001205965"/>
    </source>
</evidence>
<reference evidence="1 2" key="1">
    <citation type="submission" date="2022-08" db="EMBL/GenBank/DDBJ databases">
        <title>YIM 101645 draft genome.</title>
        <authorList>
            <person name="Chen X."/>
        </authorList>
    </citation>
    <scope>NUCLEOTIDE SEQUENCE [LARGE SCALE GENOMIC DNA]</scope>
    <source>
        <strain evidence="1 2">YIM 101645</strain>
    </source>
</reference>
<gene>
    <name evidence="1" type="ORF">NYP18_09130</name>
</gene>
<dbReference type="RefSeq" id="WP_259427891.1">
    <property type="nucleotide sequence ID" value="NZ_JANWTC010000006.1"/>
</dbReference>
<proteinExistence type="predicted"/>
<organism evidence="1 2">
    <name type="scientific">Corynebacterium lemuris</name>
    <dbReference type="NCBI Taxonomy" id="1859292"/>
    <lineage>
        <taxon>Bacteria</taxon>
        <taxon>Bacillati</taxon>
        <taxon>Actinomycetota</taxon>
        <taxon>Actinomycetes</taxon>
        <taxon>Mycobacteriales</taxon>
        <taxon>Corynebacteriaceae</taxon>
        <taxon>Corynebacterium</taxon>
    </lineage>
</organism>
<sequence>MSEVMILAPNVYEGEAYAREHGLDWRDVVTPRHPYRTRGRRYNDFVIVGDVRLDEGQWAALALTLLGAGEKVLERFFYAAQGKLPPPIELDTENVPRF</sequence>
<comment type="caution">
    <text evidence="1">The sequence shown here is derived from an EMBL/GenBank/DDBJ whole genome shotgun (WGS) entry which is preliminary data.</text>
</comment>
<dbReference type="Proteomes" id="UP001205965">
    <property type="component" value="Unassembled WGS sequence"/>
</dbReference>
<accession>A0ABT2FX56</accession>
<keyword evidence="2" id="KW-1185">Reference proteome</keyword>
<dbReference type="EMBL" id="JANWTC010000006">
    <property type="protein sequence ID" value="MCS5479821.1"/>
    <property type="molecule type" value="Genomic_DNA"/>
</dbReference>